<keyword evidence="4" id="KW-1185">Reference proteome</keyword>
<dbReference type="Proteomes" id="UP001499895">
    <property type="component" value="Unassembled WGS sequence"/>
</dbReference>
<dbReference type="EMBL" id="BAAAHB010000116">
    <property type="protein sequence ID" value="GAA0490391.1"/>
    <property type="molecule type" value="Genomic_DNA"/>
</dbReference>
<keyword evidence="1" id="KW-0175">Coiled coil</keyword>
<name>A0ABN1B534_9ACTN</name>
<dbReference type="RefSeq" id="WP_344096643.1">
    <property type="nucleotide sequence ID" value="NZ_BAAAHB010000116.1"/>
</dbReference>
<comment type="caution">
    <text evidence="3">The sequence shown here is derived from an EMBL/GenBank/DDBJ whole genome shotgun (WGS) entry which is preliminary data.</text>
</comment>
<feature type="coiled-coil region" evidence="1">
    <location>
        <begin position="66"/>
        <end position="96"/>
    </location>
</feature>
<reference evidence="3 4" key="1">
    <citation type="journal article" date="2019" name="Int. J. Syst. Evol. Microbiol.">
        <title>The Global Catalogue of Microorganisms (GCM) 10K type strain sequencing project: providing services to taxonomists for standard genome sequencing and annotation.</title>
        <authorList>
            <consortium name="The Broad Institute Genomics Platform"/>
            <consortium name="The Broad Institute Genome Sequencing Center for Infectious Disease"/>
            <person name="Wu L."/>
            <person name="Ma J."/>
        </authorList>
    </citation>
    <scope>NUCLEOTIDE SEQUENCE [LARGE SCALE GENOMIC DNA]</scope>
    <source>
        <strain evidence="3 4">JCM 10649</strain>
    </source>
</reference>
<evidence type="ECO:0000256" key="1">
    <source>
        <dbReference type="SAM" id="Coils"/>
    </source>
</evidence>
<accession>A0ABN1B534</accession>
<feature type="compositionally biased region" description="Basic and acidic residues" evidence="2">
    <location>
        <begin position="7"/>
        <end position="21"/>
    </location>
</feature>
<evidence type="ECO:0000313" key="3">
    <source>
        <dbReference type="EMBL" id="GAA0490391.1"/>
    </source>
</evidence>
<proteinExistence type="predicted"/>
<protein>
    <submittedName>
        <fullName evidence="3">Uncharacterized protein</fullName>
    </submittedName>
</protein>
<organism evidence="3 4">
    <name type="scientific">Streptomyces stramineus</name>
    <dbReference type="NCBI Taxonomy" id="173861"/>
    <lineage>
        <taxon>Bacteria</taxon>
        <taxon>Bacillati</taxon>
        <taxon>Actinomycetota</taxon>
        <taxon>Actinomycetes</taxon>
        <taxon>Kitasatosporales</taxon>
        <taxon>Streptomycetaceae</taxon>
        <taxon>Streptomyces</taxon>
    </lineage>
</organism>
<evidence type="ECO:0000256" key="2">
    <source>
        <dbReference type="SAM" id="MobiDB-lite"/>
    </source>
</evidence>
<sequence length="107" mass="11365">MGPAEPTKTDERGGAVEHAGEKWSGPVREQARRLREQAGRLRAGAGAASLPGAEGKALRKRILAHADRAETAAHSLERAADALSDHERVLAALAARRRENGGSAQIW</sequence>
<feature type="region of interest" description="Disordered" evidence="2">
    <location>
        <begin position="1"/>
        <end position="31"/>
    </location>
</feature>
<gene>
    <name evidence="3" type="ORF">GCM10009544_59150</name>
</gene>
<evidence type="ECO:0000313" key="4">
    <source>
        <dbReference type="Proteomes" id="UP001499895"/>
    </source>
</evidence>